<reference evidence="2" key="2">
    <citation type="submission" date="2014-03" db="EMBL/GenBank/DDBJ databases">
        <title>The whipworm genome and dual-species transcriptomics of an intimate host-pathogen interaction.</title>
        <authorList>
            <person name="Foth B.J."/>
            <person name="Tsai I.J."/>
            <person name="Reid A.J."/>
            <person name="Bancroft A.J."/>
            <person name="Nichol S."/>
            <person name="Tracey A."/>
            <person name="Holroyd N."/>
            <person name="Cotton J.A."/>
            <person name="Stanley E.J."/>
            <person name="Zarowiecki M."/>
            <person name="Liu J.Z."/>
            <person name="Huckvale T."/>
            <person name="Cooper P.J."/>
            <person name="Grencis R.K."/>
            <person name="Berriman M."/>
        </authorList>
    </citation>
    <scope>NUCLEOTIDE SEQUENCE [LARGE SCALE GENOMIC DNA]</scope>
</reference>
<keyword evidence="2" id="KW-0418">Kinase</keyword>
<dbReference type="PROSITE" id="PS50011">
    <property type="entry name" value="PROTEIN_KINASE_DOM"/>
    <property type="match status" value="1"/>
</dbReference>
<dbReference type="InterPro" id="IPR050235">
    <property type="entry name" value="CK1_Ser-Thr_kinase"/>
</dbReference>
<dbReference type="InterPro" id="IPR011009">
    <property type="entry name" value="Kinase-like_dom_sf"/>
</dbReference>
<accession>A0A077Z3G2</accession>
<name>A0A077Z3G2_TRITR</name>
<protein>
    <submittedName>
        <fullName evidence="2">Pkinase domain containing protein</fullName>
    </submittedName>
</protein>
<proteinExistence type="predicted"/>
<dbReference type="SUPFAM" id="SSF56112">
    <property type="entry name" value="Protein kinase-like (PK-like)"/>
    <property type="match status" value="1"/>
</dbReference>
<dbReference type="STRING" id="36087.A0A077Z3G2"/>
<gene>
    <name evidence="2" type="ORF">TTRE_0000151901</name>
</gene>
<dbReference type="EMBL" id="HG805846">
    <property type="protein sequence ID" value="CDW53255.1"/>
    <property type="molecule type" value="Genomic_DNA"/>
</dbReference>
<feature type="domain" description="Protein kinase" evidence="1">
    <location>
        <begin position="45"/>
        <end position="327"/>
    </location>
</feature>
<dbReference type="InterPro" id="IPR000719">
    <property type="entry name" value="Prot_kinase_dom"/>
</dbReference>
<keyword evidence="3" id="KW-1185">Reference proteome</keyword>
<dbReference type="SMART" id="SM00220">
    <property type="entry name" value="S_TKc"/>
    <property type="match status" value="1"/>
</dbReference>
<organism evidence="2 3">
    <name type="scientific">Trichuris trichiura</name>
    <name type="common">Whipworm</name>
    <name type="synonym">Trichocephalus trichiurus</name>
    <dbReference type="NCBI Taxonomy" id="36087"/>
    <lineage>
        <taxon>Eukaryota</taxon>
        <taxon>Metazoa</taxon>
        <taxon>Ecdysozoa</taxon>
        <taxon>Nematoda</taxon>
        <taxon>Enoplea</taxon>
        <taxon>Dorylaimia</taxon>
        <taxon>Trichinellida</taxon>
        <taxon>Trichuridae</taxon>
        <taxon>Trichuris</taxon>
    </lineage>
</organism>
<keyword evidence="2" id="KW-0808">Transferase</keyword>
<dbReference type="PANTHER" id="PTHR11909">
    <property type="entry name" value="CASEIN KINASE-RELATED"/>
    <property type="match status" value="1"/>
</dbReference>
<evidence type="ECO:0000313" key="3">
    <source>
        <dbReference type="Proteomes" id="UP000030665"/>
    </source>
</evidence>
<dbReference type="GO" id="GO:0004672">
    <property type="term" value="F:protein kinase activity"/>
    <property type="evidence" value="ECO:0007669"/>
    <property type="project" value="InterPro"/>
</dbReference>
<dbReference type="Gene3D" id="1.10.510.10">
    <property type="entry name" value="Transferase(Phosphotransferase) domain 1"/>
    <property type="match status" value="1"/>
</dbReference>
<dbReference type="AlphaFoldDB" id="A0A077Z3G2"/>
<dbReference type="GO" id="GO:0005524">
    <property type="term" value="F:ATP binding"/>
    <property type="evidence" value="ECO:0007669"/>
    <property type="project" value="InterPro"/>
</dbReference>
<dbReference type="Pfam" id="PF00069">
    <property type="entry name" value="Pkinase"/>
    <property type="match status" value="1"/>
</dbReference>
<reference evidence="2" key="1">
    <citation type="submission" date="2014-01" db="EMBL/GenBank/DDBJ databases">
        <authorList>
            <person name="Aslett M."/>
        </authorList>
    </citation>
    <scope>NUCLEOTIDE SEQUENCE</scope>
</reference>
<sequence>MQERQPKKEHFVRDERSLEGLMSCHTISEENARWLPNGSILNNEWSIQSLVRKNSYSQEYGGKNLKTDKPVSIRLTRVKRHQHSWLAMDIGVSSKMTGKEHFATIYDFGHHGNYHYVVGEPTGPTLAELCKENPKKRFSETTVFLIGIDMIEATQSLHQNGFLHRNIKPSNFVVGSRSRTVRKLYIRNFGTCRAYCADNGEVHPPRTTTHFYGDCVYSSADCLRRRECGRKDDFWSVLYIMIKMAVGHLPWESVIDPIQIAEMKETISNEQLLNGCPPEMDIIRRHVSSLNYYSCPDYSGMIEVLEVGLKRRGANRQSKLDWELSSD</sequence>
<dbReference type="OrthoDB" id="5979581at2759"/>
<dbReference type="Proteomes" id="UP000030665">
    <property type="component" value="Unassembled WGS sequence"/>
</dbReference>
<evidence type="ECO:0000313" key="2">
    <source>
        <dbReference type="EMBL" id="CDW53255.1"/>
    </source>
</evidence>
<evidence type="ECO:0000259" key="1">
    <source>
        <dbReference type="PROSITE" id="PS50011"/>
    </source>
</evidence>